<evidence type="ECO:0000313" key="2">
    <source>
        <dbReference type="EMBL" id="MBL1075643.1"/>
    </source>
</evidence>
<name>A0ABS1M4R4_9NOCA</name>
<feature type="region of interest" description="Disordered" evidence="1">
    <location>
        <begin position="1"/>
        <end position="71"/>
    </location>
</feature>
<sequence>MTEPSIDAVPEADLVEQHTPAYPDPEEPAGSDSELTPLPEGDNGWTASEADLIEQAIPVPLDDDYDESAGG</sequence>
<evidence type="ECO:0000313" key="3">
    <source>
        <dbReference type="Proteomes" id="UP000602198"/>
    </source>
</evidence>
<dbReference type="RefSeq" id="WP_201947888.1">
    <property type="nucleotide sequence ID" value="NZ_JAERRJ010000005.1"/>
</dbReference>
<accession>A0ABS1M4R4</accession>
<dbReference type="Proteomes" id="UP000602198">
    <property type="component" value="Unassembled WGS sequence"/>
</dbReference>
<gene>
    <name evidence="2" type="ORF">JK358_14705</name>
</gene>
<organism evidence="2 3">
    <name type="scientific">Nocardia acididurans</name>
    <dbReference type="NCBI Taxonomy" id="2802282"/>
    <lineage>
        <taxon>Bacteria</taxon>
        <taxon>Bacillati</taxon>
        <taxon>Actinomycetota</taxon>
        <taxon>Actinomycetes</taxon>
        <taxon>Mycobacteriales</taxon>
        <taxon>Nocardiaceae</taxon>
        <taxon>Nocardia</taxon>
    </lineage>
</organism>
<comment type="caution">
    <text evidence="2">The sequence shown here is derived from an EMBL/GenBank/DDBJ whole genome shotgun (WGS) entry which is preliminary data.</text>
</comment>
<dbReference type="EMBL" id="JAERRJ010000005">
    <property type="protein sequence ID" value="MBL1075643.1"/>
    <property type="molecule type" value="Genomic_DNA"/>
</dbReference>
<reference evidence="2 3" key="1">
    <citation type="submission" date="2021-01" db="EMBL/GenBank/DDBJ databases">
        <title>WGS of actinomycetes isolated from Thailand.</title>
        <authorList>
            <person name="Thawai C."/>
        </authorList>
    </citation>
    <scope>NUCLEOTIDE SEQUENCE [LARGE SCALE GENOMIC DNA]</scope>
    <source>
        <strain evidence="2 3">LPG 2</strain>
    </source>
</reference>
<protein>
    <submittedName>
        <fullName evidence="2">Uncharacterized protein</fullName>
    </submittedName>
</protein>
<keyword evidence="3" id="KW-1185">Reference proteome</keyword>
<feature type="compositionally biased region" description="Acidic residues" evidence="1">
    <location>
        <begin position="61"/>
        <end position="71"/>
    </location>
</feature>
<evidence type="ECO:0000256" key="1">
    <source>
        <dbReference type="SAM" id="MobiDB-lite"/>
    </source>
</evidence>
<proteinExistence type="predicted"/>